<dbReference type="InterPro" id="IPR013520">
    <property type="entry name" value="Ribonucl_H"/>
</dbReference>
<dbReference type="PANTHER" id="PTHR12801">
    <property type="entry name" value="RNA EXONUCLEASE REXO1 / RECO3 FAMILY MEMBER-RELATED"/>
    <property type="match status" value="1"/>
</dbReference>
<name>A0A166RUT2_9PEZI</name>
<evidence type="ECO:0000313" key="5">
    <source>
        <dbReference type="EMBL" id="KZL69772.1"/>
    </source>
</evidence>
<evidence type="ECO:0000256" key="1">
    <source>
        <dbReference type="ARBA" id="ARBA00022722"/>
    </source>
</evidence>
<dbReference type="InterPro" id="IPR012337">
    <property type="entry name" value="RNaseH-like_sf"/>
</dbReference>
<dbReference type="Gene3D" id="3.30.420.10">
    <property type="entry name" value="Ribonuclease H-like superfamily/Ribonuclease H"/>
    <property type="match status" value="1"/>
</dbReference>
<evidence type="ECO:0000256" key="3">
    <source>
        <dbReference type="ARBA" id="ARBA00022839"/>
    </source>
</evidence>
<dbReference type="InterPro" id="IPR047021">
    <property type="entry name" value="REXO1/3/4-like"/>
</dbReference>
<evidence type="ECO:0000259" key="4">
    <source>
        <dbReference type="SMART" id="SM00479"/>
    </source>
</evidence>
<comment type="caution">
    <text evidence="5">The sequence shown here is derived from an EMBL/GenBank/DDBJ whole genome shotgun (WGS) entry which is preliminary data.</text>
</comment>
<proteinExistence type="predicted"/>
<dbReference type="GO" id="GO:0005634">
    <property type="term" value="C:nucleus"/>
    <property type="evidence" value="ECO:0007669"/>
    <property type="project" value="TreeGrafter"/>
</dbReference>
<dbReference type="EMBL" id="LFIV01000102">
    <property type="protein sequence ID" value="KZL69772.1"/>
    <property type="molecule type" value="Genomic_DNA"/>
</dbReference>
<organism evidence="5 6">
    <name type="scientific">Colletotrichum tofieldiae</name>
    <dbReference type="NCBI Taxonomy" id="708197"/>
    <lineage>
        <taxon>Eukaryota</taxon>
        <taxon>Fungi</taxon>
        <taxon>Dikarya</taxon>
        <taxon>Ascomycota</taxon>
        <taxon>Pezizomycotina</taxon>
        <taxon>Sordariomycetes</taxon>
        <taxon>Hypocreomycetidae</taxon>
        <taxon>Glomerellales</taxon>
        <taxon>Glomerellaceae</taxon>
        <taxon>Colletotrichum</taxon>
        <taxon>Colletotrichum spaethianum species complex</taxon>
    </lineage>
</organism>
<dbReference type="Pfam" id="PF00929">
    <property type="entry name" value="RNase_T"/>
    <property type="match status" value="1"/>
</dbReference>
<sequence length="332" mass="37653">MSQHAFDKHQNYHYHHQVIQAVTRPAGLPLPTLTRVDSLNYRGIAYSRISDLGRDAVLRRLSVLCHPEKRLLREGYSMPPTTYLPCPDTASSEPKSAAIVLDCEMAGAVGGHEEVIQLTLVDFLSGDVLQNCLVNPSDPIKDWREDITGINAVRMRESVARNEALHGWIAARDELWRFADKDTILIGQSVYHDLRVLHTHHTKIVDSAIVTADAVLRNRAKIRKRWGLETLSRELLGIQIRNPSQTTGGNPTHDALEDALAARELILLCALRPDKLEIWACATRKVFFKKTNNQRKRAPQRKARGQEDIERTLKWEDVVDYETWPKSPPDSD</sequence>
<evidence type="ECO:0000256" key="2">
    <source>
        <dbReference type="ARBA" id="ARBA00022801"/>
    </source>
</evidence>
<dbReference type="PANTHER" id="PTHR12801:SF114">
    <property type="entry name" value="EXONUCLEASE, PUTATIVE (AFU_ORTHOLOGUE AFUA_7G00870)-RELATED"/>
    <property type="match status" value="1"/>
</dbReference>
<keyword evidence="2" id="KW-0378">Hydrolase</keyword>
<gene>
    <name evidence="5" type="ORF">CT0861_04508</name>
</gene>
<dbReference type="Proteomes" id="UP000076552">
    <property type="component" value="Unassembled WGS sequence"/>
</dbReference>
<dbReference type="STRING" id="708197.A0A166RUT2"/>
<feature type="domain" description="Exonuclease" evidence="4">
    <location>
        <begin position="97"/>
        <end position="275"/>
    </location>
</feature>
<dbReference type="SMART" id="SM00479">
    <property type="entry name" value="EXOIII"/>
    <property type="match status" value="1"/>
</dbReference>
<dbReference type="GO" id="GO:0004527">
    <property type="term" value="F:exonuclease activity"/>
    <property type="evidence" value="ECO:0007669"/>
    <property type="project" value="UniProtKB-KW"/>
</dbReference>
<dbReference type="InterPro" id="IPR036397">
    <property type="entry name" value="RNaseH_sf"/>
</dbReference>
<keyword evidence="1" id="KW-0540">Nuclease</keyword>
<dbReference type="SUPFAM" id="SSF53098">
    <property type="entry name" value="Ribonuclease H-like"/>
    <property type="match status" value="1"/>
</dbReference>
<keyword evidence="6" id="KW-1185">Reference proteome</keyword>
<keyword evidence="3 5" id="KW-0269">Exonuclease</keyword>
<dbReference type="AlphaFoldDB" id="A0A166RUT2"/>
<dbReference type="GO" id="GO:0000027">
    <property type="term" value="P:ribosomal large subunit assembly"/>
    <property type="evidence" value="ECO:0007669"/>
    <property type="project" value="TreeGrafter"/>
</dbReference>
<dbReference type="CDD" id="cd06137">
    <property type="entry name" value="DEDDh_RNase"/>
    <property type="match status" value="1"/>
</dbReference>
<protein>
    <submittedName>
        <fullName evidence="5">Exonuclease</fullName>
    </submittedName>
</protein>
<reference evidence="5 6" key="1">
    <citation type="submission" date="2015-06" db="EMBL/GenBank/DDBJ databases">
        <title>Survival trade-offs in plant roots during colonization by closely related pathogenic and mutualistic fungi.</title>
        <authorList>
            <person name="Hacquard S."/>
            <person name="Kracher B."/>
            <person name="Hiruma K."/>
            <person name="Weinman A."/>
            <person name="Muench P."/>
            <person name="Garrido Oter R."/>
            <person name="Ver Loren van Themaat E."/>
            <person name="Dallerey J.-F."/>
            <person name="Damm U."/>
            <person name="Henrissat B."/>
            <person name="Lespinet O."/>
            <person name="Thon M."/>
            <person name="Kemen E."/>
            <person name="McHardy A.C."/>
            <person name="Schulze-Lefert P."/>
            <person name="O'Connell R.J."/>
        </authorList>
    </citation>
    <scope>NUCLEOTIDE SEQUENCE [LARGE SCALE GENOMIC DNA]</scope>
    <source>
        <strain evidence="5 6">0861</strain>
    </source>
</reference>
<dbReference type="GO" id="GO:0003676">
    <property type="term" value="F:nucleic acid binding"/>
    <property type="evidence" value="ECO:0007669"/>
    <property type="project" value="InterPro"/>
</dbReference>
<evidence type="ECO:0000313" key="6">
    <source>
        <dbReference type="Proteomes" id="UP000076552"/>
    </source>
</evidence>
<dbReference type="GO" id="GO:0006364">
    <property type="term" value="P:rRNA processing"/>
    <property type="evidence" value="ECO:0007669"/>
    <property type="project" value="TreeGrafter"/>
</dbReference>
<accession>A0A166RUT2</accession>